<dbReference type="InterPro" id="IPR011990">
    <property type="entry name" value="TPR-like_helical_dom_sf"/>
</dbReference>
<accession>A0ABU1K3X8</accession>
<keyword evidence="2" id="KW-0472">Membrane</keyword>
<name>A0ABU1K3X8_9FLAO</name>
<protein>
    <submittedName>
        <fullName evidence="5">Outer membrane protein assembly factor BamD</fullName>
    </submittedName>
</protein>
<sequence length="270" mass="31628">MMRKSSVVILIALIISSCSPYQKVLKNEEIKPKYEMAVKLYEEGLETGKNNRFKKTLQLLEQILPQYRGTPQGEKISFIYADSYYQLEDYFDAGYQFERFTKAYPTSEKAGEAAFKSAKSYYYVSPRYSLDQTETYKGIEKLQDYITRYPDGENVAEANTLLSELREKLEKKAFEIARQYYHIEDYKASIAAMDNFIESYPGSKYIESAYFHKLDAAYLLAINSYQYLVEERLETASEYYEDYEKYYAEGEFSTKASEISADINQRLKNF</sequence>
<dbReference type="RefSeq" id="WP_309727234.1">
    <property type="nucleotide sequence ID" value="NZ_JAVDQA010000002.1"/>
</dbReference>
<dbReference type="EMBL" id="JAVDQA010000002">
    <property type="protein sequence ID" value="MDR6300323.1"/>
    <property type="molecule type" value="Genomic_DNA"/>
</dbReference>
<keyword evidence="3" id="KW-0998">Cell outer membrane</keyword>
<evidence type="ECO:0000313" key="5">
    <source>
        <dbReference type="EMBL" id="MDR6300323.1"/>
    </source>
</evidence>
<keyword evidence="6" id="KW-1185">Reference proteome</keyword>
<gene>
    <name evidence="5" type="ORF">GGR31_000954</name>
</gene>
<dbReference type="Gene3D" id="1.25.40.10">
    <property type="entry name" value="Tetratricopeptide repeat domain"/>
    <property type="match status" value="1"/>
</dbReference>
<evidence type="ECO:0000256" key="2">
    <source>
        <dbReference type="ARBA" id="ARBA00023136"/>
    </source>
</evidence>
<evidence type="ECO:0000259" key="4">
    <source>
        <dbReference type="Pfam" id="PF13525"/>
    </source>
</evidence>
<proteinExistence type="predicted"/>
<feature type="domain" description="Outer membrane lipoprotein BamD-like" evidence="4">
    <location>
        <begin position="38"/>
        <end position="223"/>
    </location>
</feature>
<dbReference type="InterPro" id="IPR017689">
    <property type="entry name" value="BamD"/>
</dbReference>
<evidence type="ECO:0000256" key="1">
    <source>
        <dbReference type="ARBA" id="ARBA00022729"/>
    </source>
</evidence>
<evidence type="ECO:0000313" key="6">
    <source>
        <dbReference type="Proteomes" id="UP001257659"/>
    </source>
</evidence>
<dbReference type="Proteomes" id="UP001257659">
    <property type="component" value="Unassembled WGS sequence"/>
</dbReference>
<dbReference type="PROSITE" id="PS51257">
    <property type="entry name" value="PROKAR_LIPOPROTEIN"/>
    <property type="match status" value="1"/>
</dbReference>
<evidence type="ECO:0000256" key="3">
    <source>
        <dbReference type="ARBA" id="ARBA00023237"/>
    </source>
</evidence>
<dbReference type="NCBIfam" id="TIGR03302">
    <property type="entry name" value="OM_YfiO"/>
    <property type="match status" value="1"/>
</dbReference>
<dbReference type="Pfam" id="PF13525">
    <property type="entry name" value="YfiO"/>
    <property type="match status" value="1"/>
</dbReference>
<organism evidence="5 6">
    <name type="scientific">Mesonia maritima</name>
    <dbReference type="NCBI Taxonomy" id="1793873"/>
    <lineage>
        <taxon>Bacteria</taxon>
        <taxon>Pseudomonadati</taxon>
        <taxon>Bacteroidota</taxon>
        <taxon>Flavobacteriia</taxon>
        <taxon>Flavobacteriales</taxon>
        <taxon>Flavobacteriaceae</taxon>
        <taxon>Mesonia</taxon>
    </lineage>
</organism>
<dbReference type="InterPro" id="IPR039565">
    <property type="entry name" value="BamD-like"/>
</dbReference>
<comment type="caution">
    <text evidence="5">The sequence shown here is derived from an EMBL/GenBank/DDBJ whole genome shotgun (WGS) entry which is preliminary data.</text>
</comment>
<reference evidence="5 6" key="1">
    <citation type="submission" date="2023-07" db="EMBL/GenBank/DDBJ databases">
        <title>Genomic Encyclopedia of Type Strains, Phase IV (KMG-IV): sequencing the most valuable type-strain genomes for metagenomic binning, comparative biology and taxonomic classification.</title>
        <authorList>
            <person name="Goeker M."/>
        </authorList>
    </citation>
    <scope>NUCLEOTIDE SEQUENCE [LARGE SCALE GENOMIC DNA]</scope>
    <source>
        <strain evidence="5 6">DSM 102814</strain>
    </source>
</reference>
<dbReference type="SUPFAM" id="SSF48452">
    <property type="entry name" value="TPR-like"/>
    <property type="match status" value="1"/>
</dbReference>
<keyword evidence="1" id="KW-0732">Signal</keyword>